<dbReference type="EnsemblPlants" id="Pp3c9_20678V3.1">
    <property type="protein sequence ID" value="PAC:32911856.CDS.1"/>
    <property type="gene ID" value="Pp3c9_20678"/>
</dbReference>
<reference evidence="3" key="3">
    <citation type="submission" date="2020-12" db="UniProtKB">
        <authorList>
            <consortium name="EnsemblPlants"/>
        </authorList>
    </citation>
    <scope>IDENTIFICATION</scope>
</reference>
<keyword evidence="1" id="KW-0812">Transmembrane</keyword>
<reference evidence="2 4" key="2">
    <citation type="journal article" date="2018" name="Plant J.">
        <title>The Physcomitrella patens chromosome-scale assembly reveals moss genome structure and evolution.</title>
        <authorList>
            <person name="Lang D."/>
            <person name="Ullrich K.K."/>
            <person name="Murat F."/>
            <person name="Fuchs J."/>
            <person name="Jenkins J."/>
            <person name="Haas F.B."/>
            <person name="Piednoel M."/>
            <person name="Gundlach H."/>
            <person name="Van Bel M."/>
            <person name="Meyberg R."/>
            <person name="Vives C."/>
            <person name="Morata J."/>
            <person name="Symeonidi A."/>
            <person name="Hiss M."/>
            <person name="Muchero W."/>
            <person name="Kamisugi Y."/>
            <person name="Saleh O."/>
            <person name="Blanc G."/>
            <person name="Decker E.L."/>
            <person name="van Gessel N."/>
            <person name="Grimwood J."/>
            <person name="Hayes R.D."/>
            <person name="Graham S.W."/>
            <person name="Gunter L.E."/>
            <person name="McDaniel S.F."/>
            <person name="Hoernstein S.N.W."/>
            <person name="Larsson A."/>
            <person name="Li F.W."/>
            <person name="Perroud P.F."/>
            <person name="Phillips J."/>
            <person name="Ranjan P."/>
            <person name="Rokshar D.S."/>
            <person name="Rothfels C.J."/>
            <person name="Schneider L."/>
            <person name="Shu S."/>
            <person name="Stevenson D.W."/>
            <person name="Thummler F."/>
            <person name="Tillich M."/>
            <person name="Villarreal Aguilar J.C."/>
            <person name="Widiez T."/>
            <person name="Wong G.K."/>
            <person name="Wymore A."/>
            <person name="Zhang Y."/>
            <person name="Zimmer A.D."/>
            <person name="Quatrano R.S."/>
            <person name="Mayer K.F.X."/>
            <person name="Goodstein D."/>
            <person name="Casacuberta J.M."/>
            <person name="Vandepoele K."/>
            <person name="Reski R."/>
            <person name="Cuming A.C."/>
            <person name="Tuskan G.A."/>
            <person name="Maumus F."/>
            <person name="Salse J."/>
            <person name="Schmutz J."/>
            <person name="Rensing S.A."/>
        </authorList>
    </citation>
    <scope>NUCLEOTIDE SEQUENCE [LARGE SCALE GENOMIC DNA]</scope>
    <source>
        <strain evidence="3 4">cv. Gransden 2004</strain>
    </source>
</reference>
<dbReference type="Proteomes" id="UP000006727">
    <property type="component" value="Chromosome 9"/>
</dbReference>
<dbReference type="EMBL" id="ABEU02000009">
    <property type="protein sequence ID" value="PNR48510.1"/>
    <property type="molecule type" value="Genomic_DNA"/>
</dbReference>
<evidence type="ECO:0000313" key="2">
    <source>
        <dbReference type="EMBL" id="PNR48510.1"/>
    </source>
</evidence>
<dbReference type="EnsemblPlants" id="Pp3c9_20678V3.2">
    <property type="protein sequence ID" value="PAC:32911857.CDS.1"/>
    <property type="gene ID" value="Pp3c9_20678"/>
</dbReference>
<sequence length="137" mass="14985">MTRRTKNDTPTRFPFIHSFMHLFIHPRAGGAGRYGGVHVALRWCCGTAARSRGIGARTWRSIDCDAAVAIAAGAVKRGRGGDACTRDHLIHTMSDSSGSRTCFCPFLLFFSFLIRFAASTLIPVQPACKFLSFRSSS</sequence>
<dbReference type="AlphaFoldDB" id="A0A2K1K411"/>
<dbReference type="Gramene" id="Pp3c9_20678V3.1">
    <property type="protein sequence ID" value="PAC:32911856.CDS.1"/>
    <property type="gene ID" value="Pp3c9_20678"/>
</dbReference>
<evidence type="ECO:0000313" key="3">
    <source>
        <dbReference type="EnsemblPlants" id="PAC:32911856.CDS.1"/>
    </source>
</evidence>
<keyword evidence="4" id="KW-1185">Reference proteome</keyword>
<gene>
    <name evidence="2" type="ORF">PHYPA_012987</name>
</gene>
<reference evidence="2 4" key="1">
    <citation type="journal article" date="2008" name="Science">
        <title>The Physcomitrella genome reveals evolutionary insights into the conquest of land by plants.</title>
        <authorList>
            <person name="Rensing S."/>
            <person name="Lang D."/>
            <person name="Zimmer A."/>
            <person name="Terry A."/>
            <person name="Salamov A."/>
            <person name="Shapiro H."/>
            <person name="Nishiyama T."/>
            <person name="Perroud P.-F."/>
            <person name="Lindquist E."/>
            <person name="Kamisugi Y."/>
            <person name="Tanahashi T."/>
            <person name="Sakakibara K."/>
            <person name="Fujita T."/>
            <person name="Oishi K."/>
            <person name="Shin-I T."/>
            <person name="Kuroki Y."/>
            <person name="Toyoda A."/>
            <person name="Suzuki Y."/>
            <person name="Hashimoto A."/>
            <person name="Yamaguchi K."/>
            <person name="Sugano A."/>
            <person name="Kohara Y."/>
            <person name="Fujiyama A."/>
            <person name="Anterola A."/>
            <person name="Aoki S."/>
            <person name="Ashton N."/>
            <person name="Barbazuk W.B."/>
            <person name="Barker E."/>
            <person name="Bennetzen J."/>
            <person name="Bezanilla M."/>
            <person name="Blankenship R."/>
            <person name="Cho S.H."/>
            <person name="Dutcher S."/>
            <person name="Estelle M."/>
            <person name="Fawcett J.A."/>
            <person name="Gundlach H."/>
            <person name="Hanada K."/>
            <person name="Heyl A."/>
            <person name="Hicks K.A."/>
            <person name="Hugh J."/>
            <person name="Lohr M."/>
            <person name="Mayer K."/>
            <person name="Melkozernov A."/>
            <person name="Murata T."/>
            <person name="Nelson D."/>
            <person name="Pils B."/>
            <person name="Prigge M."/>
            <person name="Reiss B."/>
            <person name="Renner T."/>
            <person name="Rombauts S."/>
            <person name="Rushton P."/>
            <person name="Sanderfoot A."/>
            <person name="Schween G."/>
            <person name="Shiu S.-H."/>
            <person name="Stueber K."/>
            <person name="Theodoulou F.L."/>
            <person name="Tu H."/>
            <person name="Van de Peer Y."/>
            <person name="Verrier P.J."/>
            <person name="Waters E."/>
            <person name="Wood A."/>
            <person name="Yang L."/>
            <person name="Cove D."/>
            <person name="Cuming A."/>
            <person name="Hasebe M."/>
            <person name="Lucas S."/>
            <person name="Mishler D.B."/>
            <person name="Reski R."/>
            <person name="Grigoriev I."/>
            <person name="Quatrano R.S."/>
            <person name="Boore J.L."/>
        </authorList>
    </citation>
    <scope>NUCLEOTIDE SEQUENCE [LARGE SCALE GENOMIC DNA]</scope>
    <source>
        <strain evidence="3 4">cv. Gransden 2004</strain>
    </source>
</reference>
<dbReference type="Gramene" id="Pp3c9_20678V3.2">
    <property type="protein sequence ID" value="PAC:32911857.CDS.1"/>
    <property type="gene ID" value="Pp3c9_20678"/>
</dbReference>
<evidence type="ECO:0000256" key="1">
    <source>
        <dbReference type="SAM" id="Phobius"/>
    </source>
</evidence>
<dbReference type="InParanoid" id="A0A2K1K411"/>
<protein>
    <submittedName>
        <fullName evidence="2 3">Uncharacterized protein</fullName>
    </submittedName>
</protein>
<evidence type="ECO:0000313" key="4">
    <source>
        <dbReference type="Proteomes" id="UP000006727"/>
    </source>
</evidence>
<proteinExistence type="predicted"/>
<keyword evidence="1" id="KW-0472">Membrane</keyword>
<name>A0A2K1K411_PHYPA</name>
<accession>A0A2K1K411</accession>
<keyword evidence="1" id="KW-1133">Transmembrane helix</keyword>
<organism evidence="2">
    <name type="scientific">Physcomitrium patens</name>
    <name type="common">Spreading-leaved earth moss</name>
    <name type="synonym">Physcomitrella patens</name>
    <dbReference type="NCBI Taxonomy" id="3218"/>
    <lineage>
        <taxon>Eukaryota</taxon>
        <taxon>Viridiplantae</taxon>
        <taxon>Streptophyta</taxon>
        <taxon>Embryophyta</taxon>
        <taxon>Bryophyta</taxon>
        <taxon>Bryophytina</taxon>
        <taxon>Bryopsida</taxon>
        <taxon>Funariidae</taxon>
        <taxon>Funariales</taxon>
        <taxon>Funariaceae</taxon>
        <taxon>Physcomitrium</taxon>
    </lineage>
</organism>
<feature type="transmembrane region" description="Helical" evidence="1">
    <location>
        <begin position="103"/>
        <end position="124"/>
    </location>
</feature>